<evidence type="ECO:0000313" key="4">
    <source>
        <dbReference type="Proteomes" id="UP000689129"/>
    </source>
</evidence>
<evidence type="ECO:0000256" key="2">
    <source>
        <dbReference type="SAM" id="Phobius"/>
    </source>
</evidence>
<comment type="caution">
    <text evidence="3">The sequence shown here is derived from an EMBL/GenBank/DDBJ whole genome shotgun (WGS) entry which is preliminary data.</text>
</comment>
<gene>
    <name evidence="3" type="ORF">HYQ45_007797</name>
</gene>
<feature type="transmembrane region" description="Helical" evidence="2">
    <location>
        <begin position="367"/>
        <end position="389"/>
    </location>
</feature>
<keyword evidence="2" id="KW-0472">Membrane</keyword>
<feature type="compositionally biased region" description="Low complexity" evidence="1">
    <location>
        <begin position="146"/>
        <end position="180"/>
    </location>
</feature>
<evidence type="ECO:0000256" key="1">
    <source>
        <dbReference type="SAM" id="MobiDB-lite"/>
    </source>
</evidence>
<dbReference type="AlphaFoldDB" id="A0A8I2ZNU3"/>
<proteinExistence type="predicted"/>
<dbReference type="OrthoDB" id="5360701at2759"/>
<keyword evidence="2" id="KW-0812">Transmembrane</keyword>
<dbReference type="Proteomes" id="UP000689129">
    <property type="component" value="Unassembled WGS sequence"/>
</dbReference>
<reference evidence="3" key="1">
    <citation type="journal article" date="2021" name="Mol. Plant Pathol.">
        <title>A 20-kb lineage-specific genomic region tames virulence in pathogenic amphidiploid Verticillium longisporum.</title>
        <authorList>
            <person name="Harting R."/>
            <person name="Starke J."/>
            <person name="Kusch H."/>
            <person name="Poggeler S."/>
            <person name="Maurus I."/>
            <person name="Schluter R."/>
            <person name="Landesfeind M."/>
            <person name="Bulla I."/>
            <person name="Nowrousian M."/>
            <person name="de Jonge R."/>
            <person name="Stahlhut G."/>
            <person name="Hoff K.J."/>
            <person name="Asshauer K.P."/>
            <person name="Thurmer A."/>
            <person name="Stanke M."/>
            <person name="Daniel R."/>
            <person name="Morgenstern B."/>
            <person name="Thomma B.P.H.J."/>
            <person name="Kronstad J.W."/>
            <person name="Braus-Stromeyer S.A."/>
            <person name="Braus G.H."/>
        </authorList>
    </citation>
    <scope>NUCLEOTIDE SEQUENCE</scope>
    <source>
        <strain evidence="3">Vl32</strain>
    </source>
</reference>
<name>A0A8I2ZNU3_VERLO</name>
<accession>A0A8I2ZNU3</accession>
<dbReference type="EMBL" id="JAEMWZ010000144">
    <property type="protein sequence ID" value="KAG7134187.1"/>
    <property type="molecule type" value="Genomic_DNA"/>
</dbReference>
<feature type="region of interest" description="Disordered" evidence="1">
    <location>
        <begin position="142"/>
        <end position="180"/>
    </location>
</feature>
<feature type="transmembrane region" description="Helical" evidence="2">
    <location>
        <begin position="334"/>
        <end position="355"/>
    </location>
</feature>
<evidence type="ECO:0000313" key="3">
    <source>
        <dbReference type="EMBL" id="KAG7134187.1"/>
    </source>
</evidence>
<protein>
    <submittedName>
        <fullName evidence="3">Uncharacterized protein</fullName>
    </submittedName>
</protein>
<organism evidence="3 4">
    <name type="scientific">Verticillium longisporum</name>
    <name type="common">Verticillium dahliae var. longisporum</name>
    <dbReference type="NCBI Taxonomy" id="100787"/>
    <lineage>
        <taxon>Eukaryota</taxon>
        <taxon>Fungi</taxon>
        <taxon>Dikarya</taxon>
        <taxon>Ascomycota</taxon>
        <taxon>Pezizomycotina</taxon>
        <taxon>Sordariomycetes</taxon>
        <taxon>Hypocreomycetidae</taxon>
        <taxon>Glomerellales</taxon>
        <taxon>Plectosphaerellaceae</taxon>
        <taxon>Verticillium</taxon>
    </lineage>
</organism>
<sequence length="468" mass="50205">MMRSSVPRTARQSAGICRLCAFAPARPLHTAKAQPSPLWIAAPQGMAARFYSVSLRHQGINGARRFASSQAAEWPARQQQQASALSTAPKELPDLRKLPALVLKSKERFLSTDGIPTPQLVLAALRTCQTAANAIHPYLSQTAPRSSTTTSTASSLLSLDSDSGASSTSSGGSSSLQQGSNAPALLREAVNSVSESAYAIISSLQQGSNAPALLREAVNSVSESAYAIVAHPPVSITPEILDLYVHVQARLGRPETLPHVFELYASKPKPEVVAGAIKYVEQNPKRADKAIEATTAETGLGVAIEAKNLDAALGVIECCYTSHAFRRQKLLKKAFLPGAVMGAAPFAAYALASVMSNFQNTVEASTATTLGFAAIMAYLSFTSTIGVVAKITSNDHMKRVTWAPGIPLHERWMREEERAGLDAVACAWGFREKWRHGEEGGVEWDSLREYLGLKGMILDRVEFMEGMQ</sequence>
<keyword evidence="2" id="KW-1133">Transmembrane helix</keyword>